<gene>
    <name evidence="10" type="ORF">ACFOX3_04415</name>
</gene>
<keyword evidence="3 8" id="KW-1133">Transmembrane helix</keyword>
<feature type="transmembrane region" description="Helical" evidence="8">
    <location>
        <begin position="148"/>
        <end position="167"/>
    </location>
</feature>
<reference evidence="11" key="1">
    <citation type="journal article" date="2019" name="Int. J. Syst. Evol. Microbiol.">
        <title>The Global Catalogue of Microorganisms (GCM) 10K type strain sequencing project: providing services to taxonomists for standard genome sequencing and annotation.</title>
        <authorList>
            <consortium name="The Broad Institute Genomics Platform"/>
            <consortium name="The Broad Institute Genome Sequencing Center for Infectious Disease"/>
            <person name="Wu L."/>
            <person name="Ma J."/>
        </authorList>
    </citation>
    <scope>NUCLEOTIDE SEQUENCE [LARGE SCALE GENOMIC DNA]</scope>
    <source>
        <strain evidence="11">CECT 8570</strain>
    </source>
</reference>
<keyword evidence="7" id="KW-0175">Coiled coil</keyword>
<dbReference type="SUPFAM" id="SSF58104">
    <property type="entry name" value="Methyl-accepting chemotaxis protein (MCP) signaling domain"/>
    <property type="match status" value="1"/>
</dbReference>
<dbReference type="RefSeq" id="WP_290259536.1">
    <property type="nucleotide sequence ID" value="NZ_JAUFQG010000004.1"/>
</dbReference>
<evidence type="ECO:0000259" key="9">
    <source>
        <dbReference type="PROSITE" id="PS50111"/>
    </source>
</evidence>
<evidence type="ECO:0000256" key="3">
    <source>
        <dbReference type="ARBA" id="ARBA00022989"/>
    </source>
</evidence>
<dbReference type="PROSITE" id="PS50111">
    <property type="entry name" value="CHEMOTAXIS_TRANSDUC_2"/>
    <property type="match status" value="1"/>
</dbReference>
<dbReference type="Gene3D" id="1.10.287.950">
    <property type="entry name" value="Methyl-accepting chemotaxis protein"/>
    <property type="match status" value="1"/>
</dbReference>
<name>A0ABV8V2Y5_9GAMM</name>
<dbReference type="Pfam" id="PF00015">
    <property type="entry name" value="MCPsignal"/>
    <property type="match status" value="1"/>
</dbReference>
<evidence type="ECO:0000256" key="8">
    <source>
        <dbReference type="SAM" id="Phobius"/>
    </source>
</evidence>
<protein>
    <submittedName>
        <fullName evidence="10">Methyl-accepting chemotaxis protein</fullName>
    </submittedName>
</protein>
<dbReference type="EMBL" id="JBHSCX010000003">
    <property type="protein sequence ID" value="MFC4361533.1"/>
    <property type="molecule type" value="Genomic_DNA"/>
</dbReference>
<evidence type="ECO:0000256" key="5">
    <source>
        <dbReference type="ARBA" id="ARBA00023224"/>
    </source>
</evidence>
<dbReference type="PANTHER" id="PTHR32089">
    <property type="entry name" value="METHYL-ACCEPTING CHEMOTAXIS PROTEIN MCPB"/>
    <property type="match status" value="1"/>
</dbReference>
<evidence type="ECO:0000313" key="11">
    <source>
        <dbReference type="Proteomes" id="UP001595840"/>
    </source>
</evidence>
<dbReference type="Proteomes" id="UP001595840">
    <property type="component" value="Unassembled WGS sequence"/>
</dbReference>
<keyword evidence="4 8" id="KW-0472">Membrane</keyword>
<feature type="coiled-coil region" evidence="7">
    <location>
        <begin position="269"/>
        <end position="324"/>
    </location>
</feature>
<sequence length="502" mass="53734">MQNESPLTSYYQRADKALLATLYGCLLLGLALASIYDLWLLALIVGGTTAGAATLVCQLMPGTMISRLTMAGAFVVMAALHIHLAHGMIEAHFIIFVLLALLAYYRDWIPIVAMAGGIAVHHLAFYAMQQSGGSIWVLDADNRSWGIIFLHAFYVVIEAAFLVWMSVDLKAEAEITFDLKNTASAITDGEKINLTQRCQNDQHELTGNFNRFIENLDQLVAGARQSSGTIAQGGQQLDNLTAVLQERSNQQQQRIGVIANASGEMSASIKAVAENAHEAAENAKRADKDAQEGQQCSQDTHSAITELERQVNTAVQVITELAGETTNIGSMLDVIRGIAEQTNLLALNAAIEAARAGEQGRGFAVVADEVRTLASRTQQSTEEIQGMIQRLQKGSKATVDAMAASQQGVGVCVTNIDRTSRLLSSIANAITQIANMNQGIASATATQSNAIVDIEQNAAKIKSDSDANVSEIGSLVSTAQALKQAAQNIDQQIARFAVNEHP</sequence>
<proteinExistence type="predicted"/>
<comment type="caution">
    <text evidence="10">The sequence shown here is derived from an EMBL/GenBank/DDBJ whole genome shotgun (WGS) entry which is preliminary data.</text>
</comment>
<feature type="transmembrane region" description="Helical" evidence="8">
    <location>
        <begin position="43"/>
        <end position="61"/>
    </location>
</feature>
<organism evidence="10 11">
    <name type="scientific">Simiduia curdlanivorans</name>
    <dbReference type="NCBI Taxonomy" id="1492769"/>
    <lineage>
        <taxon>Bacteria</taxon>
        <taxon>Pseudomonadati</taxon>
        <taxon>Pseudomonadota</taxon>
        <taxon>Gammaproteobacteria</taxon>
        <taxon>Cellvibrionales</taxon>
        <taxon>Cellvibrionaceae</taxon>
        <taxon>Simiduia</taxon>
    </lineage>
</organism>
<evidence type="ECO:0000256" key="1">
    <source>
        <dbReference type="ARBA" id="ARBA00004141"/>
    </source>
</evidence>
<evidence type="ECO:0000256" key="6">
    <source>
        <dbReference type="PROSITE-ProRule" id="PRU00284"/>
    </source>
</evidence>
<feature type="transmembrane region" description="Helical" evidence="8">
    <location>
        <begin position="108"/>
        <end position="127"/>
    </location>
</feature>
<comment type="subcellular location">
    <subcellularLocation>
        <location evidence="1">Membrane</location>
        <topology evidence="1">Multi-pass membrane protein</topology>
    </subcellularLocation>
</comment>
<evidence type="ECO:0000256" key="7">
    <source>
        <dbReference type="SAM" id="Coils"/>
    </source>
</evidence>
<dbReference type="SMART" id="SM00283">
    <property type="entry name" value="MA"/>
    <property type="match status" value="1"/>
</dbReference>
<dbReference type="PANTHER" id="PTHR32089:SF119">
    <property type="entry name" value="METHYL-ACCEPTING CHEMOTAXIS PROTEIN CTPL"/>
    <property type="match status" value="1"/>
</dbReference>
<evidence type="ECO:0000313" key="10">
    <source>
        <dbReference type="EMBL" id="MFC4361533.1"/>
    </source>
</evidence>
<dbReference type="InterPro" id="IPR004089">
    <property type="entry name" value="MCPsignal_dom"/>
</dbReference>
<evidence type="ECO:0000256" key="2">
    <source>
        <dbReference type="ARBA" id="ARBA00022692"/>
    </source>
</evidence>
<feature type="transmembrane region" description="Helical" evidence="8">
    <location>
        <begin position="73"/>
        <end position="102"/>
    </location>
</feature>
<keyword evidence="2 8" id="KW-0812">Transmembrane</keyword>
<accession>A0ABV8V2Y5</accession>
<feature type="domain" description="Methyl-accepting transducer" evidence="9">
    <location>
        <begin position="226"/>
        <end position="462"/>
    </location>
</feature>
<evidence type="ECO:0000256" key="4">
    <source>
        <dbReference type="ARBA" id="ARBA00023136"/>
    </source>
</evidence>
<keyword evidence="5 6" id="KW-0807">Transducer</keyword>
<keyword evidence="11" id="KW-1185">Reference proteome</keyword>
<dbReference type="CDD" id="cd11386">
    <property type="entry name" value="MCP_signal"/>
    <property type="match status" value="1"/>
</dbReference>